<accession>A0A381N6S0</accession>
<dbReference type="AlphaFoldDB" id="A0A381N6S0"/>
<dbReference type="InterPro" id="IPR016117">
    <property type="entry name" value="ArgJ-like_dom_sf"/>
</dbReference>
<dbReference type="Gene3D" id="3.60.70.12">
    <property type="entry name" value="L-amino peptidase D-ALA esterase/amidase"/>
    <property type="match status" value="1"/>
</dbReference>
<evidence type="ECO:0008006" key="3">
    <source>
        <dbReference type="Google" id="ProtNLM"/>
    </source>
</evidence>
<dbReference type="GO" id="GO:0004177">
    <property type="term" value="F:aminopeptidase activity"/>
    <property type="evidence" value="ECO:0007669"/>
    <property type="project" value="TreeGrafter"/>
</dbReference>
<comment type="similarity">
    <text evidence="1">Belongs to the peptidase S58 family.</text>
</comment>
<sequence length="392" mass="41137">MNTGFIWMFAGATVLISVTTLSGTQDRIRTRDLGVEPGVFQPGPLNAISDVAGVRVGHTTIIQGNNIRTGVTAIVPHEGNLFQDKVAGAVYVGNAFGKLAGSTQVDELGTIETPIILTNTLSVGTAVEATVAYMLRLDGNEEVRSVNAVVGETNDGGLNDIRGQHVKPHHIWEAIDTASGGTISEGSVGAGTGTRAFGWKGGIGTSSRQLPDRFGGYTVGVLVQSNYGGVLTIDGVPIGKELQRYSYAPPVAGQSNDSGSAPFDNLGDGSCMLVVATDAPVDARDLKRIATRAVFGLARTGSSYSNGSGDFAIAFSTSQEMRSTFGDRNPRKRSILQPDGVSPLFQATLEATEEAVYNSMLQATTITGNGRTAEALPIDQVRRILEQYGRGQ</sequence>
<protein>
    <recommendedName>
        <fullName evidence="3">Aminopeptidase</fullName>
    </recommendedName>
</protein>
<gene>
    <name evidence="2" type="ORF">METZ01_LOCUS2618</name>
</gene>
<dbReference type="Pfam" id="PF03576">
    <property type="entry name" value="Peptidase_S58"/>
    <property type="match status" value="1"/>
</dbReference>
<reference evidence="2" key="1">
    <citation type="submission" date="2018-05" db="EMBL/GenBank/DDBJ databases">
        <authorList>
            <person name="Lanie J.A."/>
            <person name="Ng W.-L."/>
            <person name="Kazmierczak K.M."/>
            <person name="Andrzejewski T.M."/>
            <person name="Davidsen T.M."/>
            <person name="Wayne K.J."/>
            <person name="Tettelin H."/>
            <person name="Glass J.I."/>
            <person name="Rusch D."/>
            <person name="Podicherti R."/>
            <person name="Tsui H.-C.T."/>
            <person name="Winkler M.E."/>
        </authorList>
    </citation>
    <scope>NUCLEOTIDE SEQUENCE</scope>
</reference>
<name>A0A381N6S0_9ZZZZ</name>
<dbReference type="InterPro" id="IPR005321">
    <property type="entry name" value="Peptidase_S58_DmpA"/>
</dbReference>
<proteinExistence type="inferred from homology"/>
<dbReference type="CDD" id="cd02253">
    <property type="entry name" value="DmpA"/>
    <property type="match status" value="1"/>
</dbReference>
<evidence type="ECO:0000256" key="1">
    <source>
        <dbReference type="ARBA" id="ARBA00007068"/>
    </source>
</evidence>
<dbReference type="EMBL" id="UINC01000134">
    <property type="protein sequence ID" value="SUZ49764.1"/>
    <property type="molecule type" value="Genomic_DNA"/>
</dbReference>
<dbReference type="PANTHER" id="PTHR36512">
    <property type="entry name" value="D-AMINOPEPTIDASE"/>
    <property type="match status" value="1"/>
</dbReference>
<dbReference type="SUPFAM" id="SSF56266">
    <property type="entry name" value="DmpA/ArgJ-like"/>
    <property type="match status" value="1"/>
</dbReference>
<evidence type="ECO:0000313" key="2">
    <source>
        <dbReference type="EMBL" id="SUZ49764.1"/>
    </source>
</evidence>
<dbReference type="PANTHER" id="PTHR36512:SF3">
    <property type="entry name" value="BLR5678 PROTEIN"/>
    <property type="match status" value="1"/>
</dbReference>
<organism evidence="2">
    <name type="scientific">marine metagenome</name>
    <dbReference type="NCBI Taxonomy" id="408172"/>
    <lineage>
        <taxon>unclassified sequences</taxon>
        <taxon>metagenomes</taxon>
        <taxon>ecological metagenomes</taxon>
    </lineage>
</organism>